<dbReference type="Pfam" id="PF00633">
    <property type="entry name" value="HHH"/>
    <property type="match status" value="1"/>
</dbReference>
<keyword evidence="6" id="KW-0378">Hydrolase</keyword>
<accession>A0A9Q0N8E5</accession>
<keyword evidence="15" id="KW-1185">Reference proteome</keyword>
<dbReference type="InterPro" id="IPR023170">
    <property type="entry name" value="HhH_base_excis_C"/>
</dbReference>
<dbReference type="SUPFAM" id="SSF53041">
    <property type="entry name" value="Resolvase-like"/>
    <property type="match status" value="1"/>
</dbReference>
<evidence type="ECO:0000313" key="14">
    <source>
        <dbReference type="EMBL" id="KAJ6644806.1"/>
    </source>
</evidence>
<dbReference type="FunFam" id="1.10.1670.10:FF:000001">
    <property type="entry name" value="Endonuclease III"/>
    <property type="match status" value="1"/>
</dbReference>
<dbReference type="InterPro" id="IPR036162">
    <property type="entry name" value="Resolvase-like_N_sf"/>
</dbReference>
<dbReference type="GO" id="GO:0051539">
    <property type="term" value="F:4 iron, 4 sulfur cluster binding"/>
    <property type="evidence" value="ECO:0007669"/>
    <property type="project" value="UniProtKB-KW"/>
</dbReference>
<dbReference type="InterPro" id="IPR006119">
    <property type="entry name" value="Resolv_N"/>
</dbReference>
<dbReference type="Gene3D" id="1.10.340.30">
    <property type="entry name" value="Hypothetical protein, domain 2"/>
    <property type="match status" value="1"/>
</dbReference>
<comment type="cofactor">
    <cofactor evidence="1">
        <name>[4Fe-4S] cluster</name>
        <dbReference type="ChEBI" id="CHEBI:49883"/>
    </cofactor>
</comment>
<dbReference type="InterPro" id="IPR003265">
    <property type="entry name" value="HhH-GPD_domain"/>
</dbReference>
<keyword evidence="4" id="KW-0479">Metal-binding</keyword>
<keyword evidence="8" id="KW-0411">Iron-sulfur</keyword>
<dbReference type="OrthoDB" id="5788810at2759"/>
<evidence type="ECO:0000256" key="12">
    <source>
        <dbReference type="ARBA" id="ARBA00023295"/>
    </source>
</evidence>
<dbReference type="CDD" id="cd00056">
    <property type="entry name" value="ENDO3c"/>
    <property type="match status" value="1"/>
</dbReference>
<keyword evidence="7" id="KW-0408">Iron</keyword>
<keyword evidence="14" id="KW-0540">Nuclease</keyword>
<evidence type="ECO:0000256" key="6">
    <source>
        <dbReference type="ARBA" id="ARBA00022801"/>
    </source>
</evidence>
<dbReference type="GO" id="GO:0046872">
    <property type="term" value="F:metal ion binding"/>
    <property type="evidence" value="ECO:0007669"/>
    <property type="project" value="UniProtKB-KW"/>
</dbReference>
<evidence type="ECO:0000313" key="15">
    <source>
        <dbReference type="Proteomes" id="UP001151699"/>
    </source>
</evidence>
<keyword evidence="14" id="KW-0255">Endonuclease</keyword>
<dbReference type="EMBL" id="WJQU01000001">
    <property type="protein sequence ID" value="KAJ6644806.1"/>
    <property type="molecule type" value="Genomic_DNA"/>
</dbReference>
<dbReference type="AlphaFoldDB" id="A0A9Q0N8E5"/>
<name>A0A9Q0N8E5_9DIPT</name>
<keyword evidence="9" id="KW-0238">DNA-binding</keyword>
<dbReference type="SMART" id="SM00857">
    <property type="entry name" value="Resolvase"/>
    <property type="match status" value="1"/>
</dbReference>
<keyword evidence="5" id="KW-0227">DNA damage</keyword>
<organism evidence="14 15">
    <name type="scientific">Pseudolycoriella hygida</name>
    <dbReference type="NCBI Taxonomy" id="35572"/>
    <lineage>
        <taxon>Eukaryota</taxon>
        <taxon>Metazoa</taxon>
        <taxon>Ecdysozoa</taxon>
        <taxon>Arthropoda</taxon>
        <taxon>Hexapoda</taxon>
        <taxon>Insecta</taxon>
        <taxon>Pterygota</taxon>
        <taxon>Neoptera</taxon>
        <taxon>Endopterygota</taxon>
        <taxon>Diptera</taxon>
        <taxon>Nematocera</taxon>
        <taxon>Sciaroidea</taxon>
        <taxon>Sciaridae</taxon>
        <taxon>Pseudolycoriella</taxon>
    </lineage>
</organism>
<dbReference type="GO" id="GO:0016829">
    <property type="term" value="F:lyase activity"/>
    <property type="evidence" value="ECO:0007669"/>
    <property type="project" value="UniProtKB-KW"/>
</dbReference>
<evidence type="ECO:0000256" key="9">
    <source>
        <dbReference type="ARBA" id="ARBA00023125"/>
    </source>
</evidence>
<dbReference type="Gene3D" id="3.40.50.1390">
    <property type="entry name" value="Resolvase, N-terminal catalytic domain"/>
    <property type="match status" value="1"/>
</dbReference>
<dbReference type="Pfam" id="PF00239">
    <property type="entry name" value="Resolvase"/>
    <property type="match status" value="1"/>
</dbReference>
<evidence type="ECO:0000256" key="1">
    <source>
        <dbReference type="ARBA" id="ARBA00001966"/>
    </source>
</evidence>
<evidence type="ECO:0000259" key="13">
    <source>
        <dbReference type="PROSITE" id="PS51736"/>
    </source>
</evidence>
<dbReference type="FunFam" id="1.10.340.30:FF:000001">
    <property type="entry name" value="Endonuclease III"/>
    <property type="match status" value="1"/>
</dbReference>
<feature type="domain" description="Resolvase/invertase-type recombinase catalytic" evidence="13">
    <location>
        <begin position="411"/>
        <end position="559"/>
    </location>
</feature>
<dbReference type="InterPro" id="IPR011257">
    <property type="entry name" value="DNA_glycosylase"/>
</dbReference>
<gene>
    <name evidence="14" type="primary">nth_0</name>
    <name evidence="14" type="ORF">Bhyg_00001</name>
</gene>
<dbReference type="PANTHER" id="PTHR10359">
    <property type="entry name" value="A/G-SPECIFIC ADENINE GLYCOSYLASE/ENDONUCLEASE III"/>
    <property type="match status" value="1"/>
</dbReference>
<dbReference type="GO" id="GO:0000150">
    <property type="term" value="F:DNA strand exchange activity"/>
    <property type="evidence" value="ECO:0007669"/>
    <property type="project" value="InterPro"/>
</dbReference>
<dbReference type="InterPro" id="IPR004036">
    <property type="entry name" value="Endonuclease-III-like_CS2"/>
</dbReference>
<keyword evidence="3" id="KW-0004">4Fe-4S</keyword>
<evidence type="ECO:0000256" key="11">
    <source>
        <dbReference type="ARBA" id="ARBA00023239"/>
    </source>
</evidence>
<dbReference type="SMART" id="SM00525">
    <property type="entry name" value="FES"/>
    <property type="match status" value="1"/>
</dbReference>
<dbReference type="InterPro" id="IPR005759">
    <property type="entry name" value="Nth"/>
</dbReference>
<evidence type="ECO:0000256" key="4">
    <source>
        <dbReference type="ARBA" id="ARBA00022723"/>
    </source>
</evidence>
<dbReference type="Pfam" id="PF00730">
    <property type="entry name" value="HhH-GPD"/>
    <property type="match status" value="1"/>
</dbReference>
<sequence>MKYRYSKINPVPKTELNYVNNFTLLVAVILSAQATDASVNKATKLLFREYNTPQRILDLGEVELRNYIKSIGLFITKAKNIIALCQILVDKYNSVVPNNFDELINLPGVGRKTANVILNCLFDQPTMAVDTHVFRVSRRLGIARGNTPEKVEAELIKYIDKKWMKYAHHWLILLGRYICKARTPNCLVCHVKDYCEYYANINVKLLDSTHITLPDSMEEKYKGCVVQVIFDYLKQSLDGVEITEGIRSDQGYRTYLSDISAEVLLGKEAQVRVTLCSALPFFGLPDQIVLNYDQFASRLSVALSILSLHHKPHTTAGISSMNSASNKALSSRSGIDTAPLASSKRWLLSLVTAITAGITFRANFLIISGLLGDLGLSRSRFLGVEPLPIEMPPIEIGIKHDQQISVIGLTKCPLHLRVRCNCDLELPNLSNQEENLFISQDSANEKNLGKVTFVEEIISGQISWRKRKIATILDEMQKGDKIIVSELSRLGRSMLECMEILSIVTEKGIAIYAVKGNWQLDNTIQSKIVAMTFSMASEIERDLISKRTIEALRVRRESGMSLGRPQGPGKSKLDIYRTEIEALLANGATQKFIAMRYGSTEANLHHWLKKRGIAKASNIPLKKAI</sequence>
<evidence type="ECO:0000256" key="5">
    <source>
        <dbReference type="ARBA" id="ARBA00022763"/>
    </source>
</evidence>
<evidence type="ECO:0000256" key="10">
    <source>
        <dbReference type="ARBA" id="ARBA00023204"/>
    </source>
</evidence>
<keyword evidence="10" id="KW-0234">DNA repair</keyword>
<comment type="caution">
    <text evidence="14">The sequence shown here is derived from an EMBL/GenBank/DDBJ whole genome shotgun (WGS) entry which is preliminary data.</text>
</comment>
<reference evidence="14" key="1">
    <citation type="submission" date="2022-07" db="EMBL/GenBank/DDBJ databases">
        <authorList>
            <person name="Trinca V."/>
            <person name="Uliana J.V.C."/>
            <person name="Torres T.T."/>
            <person name="Ward R.J."/>
            <person name="Monesi N."/>
        </authorList>
    </citation>
    <scope>NUCLEOTIDE SEQUENCE</scope>
    <source>
        <strain evidence="14">HSMRA1968</strain>
        <tissue evidence="14">Whole embryos</tissue>
    </source>
</reference>
<dbReference type="Gene3D" id="1.10.1670.10">
    <property type="entry name" value="Helix-hairpin-Helix base-excision DNA repair enzymes (C-terminal)"/>
    <property type="match status" value="1"/>
</dbReference>
<keyword evidence="11" id="KW-0456">Lyase</keyword>
<evidence type="ECO:0000256" key="3">
    <source>
        <dbReference type="ARBA" id="ARBA00022485"/>
    </source>
</evidence>
<dbReference type="GO" id="GO:0000703">
    <property type="term" value="F:oxidized pyrimidine nucleobase lesion DNA N-glycosylase activity"/>
    <property type="evidence" value="ECO:0007669"/>
    <property type="project" value="UniProtKB-ARBA"/>
</dbReference>
<comment type="similarity">
    <text evidence="2">Belongs to the Nth/MutY family.</text>
</comment>
<dbReference type="PROSITE" id="PS51736">
    <property type="entry name" value="RECOMBINASES_3"/>
    <property type="match status" value="1"/>
</dbReference>
<dbReference type="PROSITE" id="PS01155">
    <property type="entry name" value="ENDONUCLEASE_III_2"/>
    <property type="match status" value="1"/>
</dbReference>
<dbReference type="GO" id="GO:0003677">
    <property type="term" value="F:DNA binding"/>
    <property type="evidence" value="ECO:0007669"/>
    <property type="project" value="UniProtKB-KW"/>
</dbReference>
<evidence type="ECO:0000256" key="2">
    <source>
        <dbReference type="ARBA" id="ARBA00008343"/>
    </source>
</evidence>
<dbReference type="SMART" id="SM00478">
    <property type="entry name" value="ENDO3c"/>
    <property type="match status" value="1"/>
</dbReference>
<dbReference type="SUPFAM" id="SSF48150">
    <property type="entry name" value="DNA-glycosylase"/>
    <property type="match status" value="1"/>
</dbReference>
<dbReference type="HAMAP" id="MF_00942">
    <property type="entry name" value="Nth"/>
    <property type="match status" value="1"/>
</dbReference>
<keyword evidence="12" id="KW-0326">Glycosidase</keyword>
<dbReference type="CDD" id="cd03768">
    <property type="entry name" value="SR_ResInv"/>
    <property type="match status" value="1"/>
</dbReference>
<dbReference type="InterPro" id="IPR003651">
    <property type="entry name" value="Endonuclease3_FeS-loop_motif"/>
</dbReference>
<proteinExistence type="inferred from homology"/>
<dbReference type="GO" id="GO:0006285">
    <property type="term" value="P:base-excision repair, AP site formation"/>
    <property type="evidence" value="ECO:0007669"/>
    <property type="project" value="TreeGrafter"/>
</dbReference>
<dbReference type="GO" id="GO:0003906">
    <property type="term" value="F:DNA-(apurinic or apyrimidinic site) endonuclease activity"/>
    <property type="evidence" value="ECO:0007669"/>
    <property type="project" value="InterPro"/>
</dbReference>
<evidence type="ECO:0000256" key="7">
    <source>
        <dbReference type="ARBA" id="ARBA00023004"/>
    </source>
</evidence>
<dbReference type="InterPro" id="IPR000445">
    <property type="entry name" value="HhH_motif"/>
</dbReference>
<dbReference type="PANTHER" id="PTHR10359:SF18">
    <property type="entry name" value="ENDONUCLEASE III"/>
    <property type="match status" value="1"/>
</dbReference>
<evidence type="ECO:0000256" key="8">
    <source>
        <dbReference type="ARBA" id="ARBA00023014"/>
    </source>
</evidence>
<dbReference type="Proteomes" id="UP001151699">
    <property type="component" value="Chromosome A"/>
</dbReference>
<dbReference type="NCBIfam" id="TIGR01083">
    <property type="entry name" value="nth"/>
    <property type="match status" value="1"/>
</dbReference>
<protein>
    <submittedName>
        <fullName evidence="14">Endonuclease III</fullName>
    </submittedName>
</protein>